<feature type="domain" description="GST N-terminal" evidence="5">
    <location>
        <begin position="94"/>
        <end position="178"/>
    </location>
</feature>
<dbReference type="EMBL" id="CP017555">
    <property type="protein sequence ID" value="AOW02269.1"/>
    <property type="molecule type" value="Genomic_DNA"/>
</dbReference>
<comment type="function">
    <text evidence="3">Plays an important role in the cellular response to the nitrogen source.</text>
</comment>
<dbReference type="PANTHER" id="PTHR44051">
    <property type="entry name" value="GLUTATHIONE S-TRANSFERASE-RELATED"/>
    <property type="match status" value="1"/>
</dbReference>
<evidence type="ECO:0000259" key="6">
    <source>
        <dbReference type="PROSITE" id="PS50405"/>
    </source>
</evidence>
<dbReference type="Gene3D" id="1.20.1050.10">
    <property type="match status" value="1"/>
</dbReference>
<dbReference type="InterPro" id="IPR004045">
    <property type="entry name" value="Glutathione_S-Trfase_N"/>
</dbReference>
<feature type="domain" description="GST C-terminal" evidence="6">
    <location>
        <begin position="184"/>
        <end position="333"/>
    </location>
</feature>
<dbReference type="Pfam" id="PF00043">
    <property type="entry name" value="GST_C"/>
    <property type="match status" value="1"/>
</dbReference>
<dbReference type="VEuPathDB" id="FungiDB:YALI0_C03069g"/>
<evidence type="ECO:0000256" key="4">
    <source>
        <dbReference type="SAM" id="MobiDB-lite"/>
    </source>
</evidence>
<dbReference type="InterPro" id="IPR004046">
    <property type="entry name" value="GST_C"/>
</dbReference>
<name>A0A1D8N9G2_YARLL</name>
<protein>
    <recommendedName>
        <fullName evidence="3">Protein URE2</fullName>
    </recommendedName>
</protein>
<evidence type="ECO:0000313" key="8">
    <source>
        <dbReference type="Proteomes" id="UP000182444"/>
    </source>
</evidence>
<dbReference type="InterPro" id="IPR036249">
    <property type="entry name" value="Thioredoxin-like_sf"/>
</dbReference>
<dbReference type="SUPFAM" id="SSF47616">
    <property type="entry name" value="GST C-terminal domain-like"/>
    <property type="match status" value="1"/>
</dbReference>
<dbReference type="KEGG" id="yli:2909060"/>
<feature type="compositionally biased region" description="Low complexity" evidence="4">
    <location>
        <begin position="44"/>
        <end position="54"/>
    </location>
</feature>
<dbReference type="FunFam" id="1.20.1050.10:FF:000034">
    <property type="entry name" value="Transcriptional regulator URE2"/>
    <property type="match status" value="1"/>
</dbReference>
<feature type="region of interest" description="Disordered" evidence="4">
    <location>
        <begin position="1"/>
        <end position="62"/>
    </location>
</feature>
<gene>
    <name evidence="7" type="ORF">YALI1_C04143g</name>
</gene>
<dbReference type="PROSITE" id="PS50404">
    <property type="entry name" value="GST_NTER"/>
    <property type="match status" value="1"/>
</dbReference>
<dbReference type="SFLD" id="SFLDS00019">
    <property type="entry name" value="Glutathione_Transferase_(cytos"/>
    <property type="match status" value="1"/>
</dbReference>
<feature type="compositionally biased region" description="Low complexity" evidence="4">
    <location>
        <begin position="7"/>
        <end position="19"/>
    </location>
</feature>
<dbReference type="SUPFAM" id="SSF52833">
    <property type="entry name" value="Thioredoxin-like"/>
    <property type="match status" value="1"/>
</dbReference>
<dbReference type="InterPro" id="IPR010987">
    <property type="entry name" value="Glutathione-S-Trfase_C-like"/>
</dbReference>
<accession>A0A1D8N9G2</accession>
<evidence type="ECO:0000313" key="7">
    <source>
        <dbReference type="EMBL" id="AOW02269.1"/>
    </source>
</evidence>
<dbReference type="GO" id="GO:0003714">
    <property type="term" value="F:transcription corepressor activity"/>
    <property type="evidence" value="ECO:0007669"/>
    <property type="project" value="InterPro"/>
</dbReference>
<dbReference type="AlphaFoldDB" id="A0A1D8N9G2"/>
<dbReference type="PANTHER" id="PTHR44051:SF3">
    <property type="entry name" value="TRANSCRIPTIONAL REGULATOR URE2"/>
    <property type="match status" value="1"/>
</dbReference>
<dbReference type="SFLD" id="SFLDG00358">
    <property type="entry name" value="Main_(cytGST)"/>
    <property type="match status" value="1"/>
</dbReference>
<dbReference type="InterPro" id="IPR040079">
    <property type="entry name" value="Glutathione_S-Trfase"/>
</dbReference>
<reference evidence="7 8" key="1">
    <citation type="journal article" date="2016" name="PLoS ONE">
        <title>Sequence Assembly of Yarrowia lipolytica Strain W29/CLIB89 Shows Transposable Element Diversity.</title>
        <authorList>
            <person name="Magnan C."/>
            <person name="Yu J."/>
            <person name="Chang I."/>
            <person name="Jahn E."/>
            <person name="Kanomata Y."/>
            <person name="Wu J."/>
            <person name="Zeller M."/>
            <person name="Oakes M."/>
            <person name="Baldi P."/>
            <person name="Sandmeyer S."/>
        </authorList>
    </citation>
    <scope>NUCLEOTIDE SEQUENCE [LARGE SCALE GENOMIC DNA]</scope>
    <source>
        <strain evidence="8">CLIB89(W29)</strain>
    </source>
</reference>
<organism evidence="7 8">
    <name type="scientific">Yarrowia lipolytica</name>
    <name type="common">Candida lipolytica</name>
    <dbReference type="NCBI Taxonomy" id="4952"/>
    <lineage>
        <taxon>Eukaryota</taxon>
        <taxon>Fungi</taxon>
        <taxon>Dikarya</taxon>
        <taxon>Ascomycota</taxon>
        <taxon>Saccharomycotina</taxon>
        <taxon>Dipodascomycetes</taxon>
        <taxon>Dipodascales</taxon>
        <taxon>Dipodascales incertae sedis</taxon>
        <taxon>Yarrowia</taxon>
    </lineage>
</organism>
<evidence type="ECO:0000256" key="2">
    <source>
        <dbReference type="ARBA" id="ARBA00023063"/>
    </source>
</evidence>
<proteinExistence type="inferred from homology"/>
<dbReference type="GO" id="GO:0042128">
    <property type="term" value="P:nitrate assimilation"/>
    <property type="evidence" value="ECO:0007669"/>
    <property type="project" value="UniProtKB-KW"/>
</dbReference>
<dbReference type="Proteomes" id="UP000182444">
    <property type="component" value="Chromosome 1C"/>
</dbReference>
<dbReference type="GO" id="GO:0006808">
    <property type="term" value="P:regulation of nitrogen utilization"/>
    <property type="evidence" value="ECO:0007669"/>
    <property type="project" value="InterPro"/>
</dbReference>
<dbReference type="Pfam" id="PF02798">
    <property type="entry name" value="GST_N"/>
    <property type="match status" value="1"/>
</dbReference>
<dbReference type="PIRSF" id="PIRSF037861">
    <property type="entry name" value="Prion_URE2"/>
    <property type="match status" value="1"/>
</dbReference>
<dbReference type="OMA" id="YEPHRID"/>
<dbReference type="CDD" id="cd03048">
    <property type="entry name" value="GST_N_Ure2p_like"/>
    <property type="match status" value="1"/>
</dbReference>
<evidence type="ECO:0000259" key="5">
    <source>
        <dbReference type="PROSITE" id="PS50404"/>
    </source>
</evidence>
<dbReference type="InterPro" id="IPR017298">
    <property type="entry name" value="Ure2"/>
</dbReference>
<comment type="similarity">
    <text evidence="1 3">Belongs to the GST superfamily.</text>
</comment>
<dbReference type="VEuPathDB" id="FungiDB:YALI1_C04143g"/>
<sequence>MDQPRKLSNLSSALASISLHNGDDYVPQNQQQQQQAYGGQPMSQYQQQQHQQQQQDDDISMSVSAPRHAIPQMQQIPMEELDKIAQYKLNYPDDGITLFSHRSAPNGFKIAVVLSELGLKYRTVFLDFKKNEQRSPAYISVNPNARVPSIIDHDNEHVSVWESGAILIYLCQKAGPDCPLWSEDVIEQSQINSWLFFQTSGHAPMVGQALHFRYFHPELIPSAIERYTNEVRRIYGVVEMRLAEKREQLILEMDDESFALGTSALSESKYFDEPVWLVGNRMTIADLAFVTWNNVVDRIGIDLKGELPEVYKWTRFMMGRPAVIRALKGQDNV</sequence>
<evidence type="ECO:0000256" key="1">
    <source>
        <dbReference type="ARBA" id="ARBA00007409"/>
    </source>
</evidence>
<dbReference type="RefSeq" id="XP_501385.3">
    <property type="nucleotide sequence ID" value="XM_501385.3"/>
</dbReference>
<dbReference type="eggNOG" id="KOG0867">
    <property type="taxonomic scope" value="Eukaryota"/>
</dbReference>
<dbReference type="PROSITE" id="PS50405">
    <property type="entry name" value="GST_CTER"/>
    <property type="match status" value="1"/>
</dbReference>
<dbReference type="GO" id="GO:0008104">
    <property type="term" value="P:intracellular protein localization"/>
    <property type="evidence" value="ECO:0007669"/>
    <property type="project" value="UniProtKB-ARBA"/>
</dbReference>
<evidence type="ECO:0000256" key="3">
    <source>
        <dbReference type="PIRNR" id="PIRNR037861"/>
    </source>
</evidence>
<dbReference type="Gene3D" id="3.40.30.10">
    <property type="entry name" value="Glutaredoxin"/>
    <property type="match status" value="1"/>
</dbReference>
<comment type="subunit">
    <text evidence="3">Homodimer.</text>
</comment>
<keyword evidence="2 3" id="KW-0534">Nitrate assimilation</keyword>
<dbReference type="GeneID" id="2909060"/>
<dbReference type="InterPro" id="IPR036282">
    <property type="entry name" value="Glutathione-S-Trfase_C_sf"/>
</dbReference>